<dbReference type="Proteomes" id="UP001162131">
    <property type="component" value="Unassembled WGS sequence"/>
</dbReference>
<dbReference type="PANTHER" id="PTHR43731:SF14">
    <property type="entry name" value="PRESENILIN-ASSOCIATED RHOMBOID-LIKE PROTEIN, MITOCHONDRIAL"/>
    <property type="match status" value="1"/>
</dbReference>
<dbReference type="PANTHER" id="PTHR43731">
    <property type="entry name" value="RHOMBOID PROTEASE"/>
    <property type="match status" value="1"/>
</dbReference>
<feature type="transmembrane region" description="Helical" evidence="7">
    <location>
        <begin position="133"/>
        <end position="153"/>
    </location>
</feature>
<dbReference type="GO" id="GO:0004252">
    <property type="term" value="F:serine-type endopeptidase activity"/>
    <property type="evidence" value="ECO:0007669"/>
    <property type="project" value="InterPro"/>
</dbReference>
<accession>A0AAU9K7Q1</accession>
<keyword evidence="4" id="KW-0378">Hydrolase</keyword>
<organism evidence="9 10">
    <name type="scientific">Blepharisma stoltei</name>
    <dbReference type="NCBI Taxonomy" id="1481888"/>
    <lineage>
        <taxon>Eukaryota</taxon>
        <taxon>Sar</taxon>
        <taxon>Alveolata</taxon>
        <taxon>Ciliophora</taxon>
        <taxon>Postciliodesmatophora</taxon>
        <taxon>Heterotrichea</taxon>
        <taxon>Heterotrichida</taxon>
        <taxon>Blepharismidae</taxon>
        <taxon>Blepharisma</taxon>
    </lineage>
</organism>
<keyword evidence="6 7" id="KW-0472">Membrane</keyword>
<evidence type="ECO:0000256" key="6">
    <source>
        <dbReference type="ARBA" id="ARBA00023136"/>
    </source>
</evidence>
<evidence type="ECO:0000256" key="4">
    <source>
        <dbReference type="ARBA" id="ARBA00022801"/>
    </source>
</evidence>
<keyword evidence="5 7" id="KW-1133">Transmembrane helix</keyword>
<evidence type="ECO:0000256" key="3">
    <source>
        <dbReference type="ARBA" id="ARBA00022692"/>
    </source>
</evidence>
<dbReference type="InterPro" id="IPR050925">
    <property type="entry name" value="Rhomboid_protease_S54"/>
</dbReference>
<gene>
    <name evidence="9" type="ORF">BSTOLATCC_MIC59763</name>
</gene>
<feature type="domain" description="Peptidase S54 rhomboid" evidence="8">
    <location>
        <begin position="64"/>
        <end position="205"/>
    </location>
</feature>
<dbReference type="Pfam" id="PF01694">
    <property type="entry name" value="Rhomboid"/>
    <property type="match status" value="1"/>
</dbReference>
<feature type="transmembrane region" description="Helical" evidence="7">
    <location>
        <begin position="65"/>
        <end position="92"/>
    </location>
</feature>
<dbReference type="InterPro" id="IPR022764">
    <property type="entry name" value="Peptidase_S54_rhomboid_dom"/>
</dbReference>
<evidence type="ECO:0000313" key="10">
    <source>
        <dbReference type="Proteomes" id="UP001162131"/>
    </source>
</evidence>
<keyword evidence="3 7" id="KW-0812">Transmembrane</keyword>
<dbReference type="EMBL" id="CAJZBQ010000057">
    <property type="protein sequence ID" value="CAG9333954.1"/>
    <property type="molecule type" value="Genomic_DNA"/>
</dbReference>
<comment type="subcellular location">
    <subcellularLocation>
        <location evidence="1">Membrane</location>
        <topology evidence="1">Multi-pass membrane protein</topology>
    </subcellularLocation>
</comment>
<feature type="transmembrane region" description="Helical" evidence="7">
    <location>
        <begin position="159"/>
        <end position="180"/>
    </location>
</feature>
<reference evidence="9" key="1">
    <citation type="submission" date="2021-09" db="EMBL/GenBank/DDBJ databases">
        <authorList>
            <consortium name="AG Swart"/>
            <person name="Singh M."/>
            <person name="Singh A."/>
            <person name="Seah K."/>
            <person name="Emmerich C."/>
        </authorList>
    </citation>
    <scope>NUCLEOTIDE SEQUENCE</scope>
    <source>
        <strain evidence="9">ATCC30299</strain>
    </source>
</reference>
<feature type="transmembrane region" description="Helical" evidence="7">
    <location>
        <begin position="98"/>
        <end position="121"/>
    </location>
</feature>
<sequence length="212" mass="24701">MSWRRFFREFKWKLESLVEGRGDRYMTKVLISTNIGVFLAWRFLDERFMWRHFIMNERNTIRERRYYTIFTSAFSHIEPIHLLFNCLGIWFFGPHVEIALGSLSLLNLYFLGALGGFMGVWWEFKRRYHGAMIPNHLGASASTTALFMYFAVGNPWATVYVYIFPVPAILLAIPIFFLGVGGKQGTLSHSGHMGGGIMGVLYYFARRGFFKF</sequence>
<dbReference type="GO" id="GO:0016020">
    <property type="term" value="C:membrane"/>
    <property type="evidence" value="ECO:0007669"/>
    <property type="project" value="UniProtKB-SubCell"/>
</dbReference>
<dbReference type="InterPro" id="IPR035952">
    <property type="entry name" value="Rhomboid-like_sf"/>
</dbReference>
<evidence type="ECO:0000256" key="7">
    <source>
        <dbReference type="SAM" id="Phobius"/>
    </source>
</evidence>
<dbReference type="SUPFAM" id="SSF144091">
    <property type="entry name" value="Rhomboid-like"/>
    <property type="match status" value="1"/>
</dbReference>
<comment type="caution">
    <text evidence="9">The sequence shown here is derived from an EMBL/GenBank/DDBJ whole genome shotgun (WGS) entry which is preliminary data.</text>
</comment>
<dbReference type="Gene3D" id="1.20.1540.10">
    <property type="entry name" value="Rhomboid-like"/>
    <property type="match status" value="1"/>
</dbReference>
<feature type="transmembrane region" description="Helical" evidence="7">
    <location>
        <begin position="187"/>
        <end position="205"/>
    </location>
</feature>
<evidence type="ECO:0000256" key="1">
    <source>
        <dbReference type="ARBA" id="ARBA00004141"/>
    </source>
</evidence>
<evidence type="ECO:0000313" key="9">
    <source>
        <dbReference type="EMBL" id="CAG9333954.1"/>
    </source>
</evidence>
<protein>
    <recommendedName>
        <fullName evidence="8">Peptidase S54 rhomboid domain-containing protein</fullName>
    </recommendedName>
</protein>
<dbReference type="AlphaFoldDB" id="A0AAU9K7Q1"/>
<evidence type="ECO:0000256" key="5">
    <source>
        <dbReference type="ARBA" id="ARBA00022989"/>
    </source>
</evidence>
<keyword evidence="10" id="KW-1185">Reference proteome</keyword>
<comment type="similarity">
    <text evidence="2">Belongs to the peptidase S54 family.</text>
</comment>
<proteinExistence type="inferred from homology"/>
<evidence type="ECO:0000256" key="2">
    <source>
        <dbReference type="ARBA" id="ARBA00009045"/>
    </source>
</evidence>
<name>A0AAU9K7Q1_9CILI</name>
<evidence type="ECO:0000259" key="8">
    <source>
        <dbReference type="Pfam" id="PF01694"/>
    </source>
</evidence>